<proteinExistence type="evidence at transcript level"/>
<accession>C0PVA0</accession>
<name>C0PVA0_DROME</name>
<evidence type="ECO:0000313" key="1">
    <source>
        <dbReference type="EMBL" id="ACN88637.1"/>
    </source>
</evidence>
<organism evidence="1">
    <name type="scientific">Drosophila melanogaster</name>
    <name type="common">Fruit fly</name>
    <dbReference type="NCBI Taxonomy" id="7227"/>
    <lineage>
        <taxon>Eukaryota</taxon>
        <taxon>Metazoa</taxon>
        <taxon>Ecdysozoa</taxon>
        <taxon>Arthropoda</taxon>
        <taxon>Hexapoda</taxon>
        <taxon>Insecta</taxon>
        <taxon>Pterygota</taxon>
        <taxon>Neoptera</taxon>
        <taxon>Endopterygota</taxon>
        <taxon>Diptera</taxon>
        <taxon>Brachycera</taxon>
        <taxon>Muscomorpha</taxon>
        <taxon>Ephydroidea</taxon>
        <taxon>Drosophilidae</taxon>
        <taxon>Drosophila</taxon>
        <taxon>Sophophora</taxon>
    </lineage>
</organism>
<dbReference type="AlphaFoldDB" id="C0PVA0"/>
<protein>
    <submittedName>
        <fullName evidence="1">MIP07891p</fullName>
    </submittedName>
</protein>
<dbReference type="EMBL" id="BT072956">
    <property type="protein sequence ID" value="ACN88637.1"/>
    <property type="molecule type" value="mRNA"/>
</dbReference>
<sequence length="92" mass="9767">MPQSKASKIGATLCRIIMVGTSSLSCDHVKHPIPAQPKQMALIHNCLAAGQVGLEPINLIELIRYVGRLPLGGEDVKDVQDVQDVQGGSPRG</sequence>
<dbReference type="PROSITE" id="PS51257">
    <property type="entry name" value="PROKAR_LIPOPROTEIN"/>
    <property type="match status" value="1"/>
</dbReference>
<reference evidence="1" key="1">
    <citation type="submission" date="2009-03" db="EMBL/GenBank/DDBJ databases">
        <authorList>
            <person name="Carlson J."/>
            <person name="Booth B."/>
            <person name="Frise E."/>
            <person name="Sandler J."/>
            <person name="Wan K."/>
            <person name="Yu C."/>
            <person name="Celniker S."/>
        </authorList>
    </citation>
    <scope>NUCLEOTIDE SEQUENCE</scope>
</reference>